<dbReference type="GeneID" id="73330686"/>
<dbReference type="Proteomes" id="UP001055115">
    <property type="component" value="Unassembled WGS sequence"/>
</dbReference>
<evidence type="ECO:0000313" key="1">
    <source>
        <dbReference type="EMBL" id="GKT49703.1"/>
    </source>
</evidence>
<sequence>MQWDFENLMDTINSTYGMGFDVTGYGSRMNYTRPFGGPENIVLLYDGACASTCTLFSQFMKRDAGVKSIAMGGRPEIEDRIQGTGGVKGSQTYSFGSIHGYTQIAKRMTNDTSLIAELSRFTTYVHSRASSTSINVKDEILHENWEDGIPAQFITEKSDCRLYWQADMHQDMTNLWKAAATAAFKGGKCAFGAIDYSETATTKKRGSTQRPPFTRPRIQLRKEKGPTHAPLAKWDAEGSSLWTFRANHYMFAEN</sequence>
<reference evidence="1 2" key="1">
    <citation type="submission" date="2022-03" db="EMBL/GenBank/DDBJ databases">
        <title>Genome data of Colletotrichum spp.</title>
        <authorList>
            <person name="Utami Y.D."/>
            <person name="Hiruma K."/>
        </authorList>
    </citation>
    <scope>NUCLEOTIDE SEQUENCE [LARGE SCALE GENOMIC DNA]</scope>
    <source>
        <strain evidence="1 2">MAFF 239500</strain>
    </source>
</reference>
<proteinExistence type="predicted"/>
<accession>A0AA37PCE5</accession>
<dbReference type="AlphaFoldDB" id="A0AA37PCE5"/>
<comment type="caution">
    <text evidence="1">The sequence shown here is derived from an EMBL/GenBank/DDBJ whole genome shotgun (WGS) entry which is preliminary data.</text>
</comment>
<protein>
    <submittedName>
        <fullName evidence="1">Peptidase S41 family protein ustP</fullName>
    </submittedName>
</protein>
<keyword evidence="2" id="KW-1185">Reference proteome</keyword>
<gene>
    <name evidence="1" type="ORF">ColSpa_09884</name>
</gene>
<dbReference type="PANTHER" id="PTHR37049">
    <property type="entry name" value="PEPTIDASE S41 FAMILY PROTEIN"/>
    <property type="match status" value="1"/>
</dbReference>
<dbReference type="InterPro" id="IPR052766">
    <property type="entry name" value="S41A_metabolite_peptidase"/>
</dbReference>
<name>A0AA37PCE5_9PEZI</name>
<dbReference type="RefSeq" id="XP_049132053.1">
    <property type="nucleotide sequence ID" value="XM_049276096.1"/>
</dbReference>
<organism evidence="1 2">
    <name type="scientific">Colletotrichum spaethianum</name>
    <dbReference type="NCBI Taxonomy" id="700344"/>
    <lineage>
        <taxon>Eukaryota</taxon>
        <taxon>Fungi</taxon>
        <taxon>Dikarya</taxon>
        <taxon>Ascomycota</taxon>
        <taxon>Pezizomycotina</taxon>
        <taxon>Sordariomycetes</taxon>
        <taxon>Hypocreomycetidae</taxon>
        <taxon>Glomerellales</taxon>
        <taxon>Glomerellaceae</taxon>
        <taxon>Colletotrichum</taxon>
        <taxon>Colletotrichum spaethianum species complex</taxon>
    </lineage>
</organism>
<dbReference type="PANTHER" id="PTHR37049:SF4">
    <property type="entry name" value="RHODANESE DOMAIN-CONTAINING PROTEIN"/>
    <property type="match status" value="1"/>
</dbReference>
<evidence type="ECO:0000313" key="2">
    <source>
        <dbReference type="Proteomes" id="UP001055115"/>
    </source>
</evidence>
<dbReference type="EMBL" id="BQXU01000031">
    <property type="protein sequence ID" value="GKT49703.1"/>
    <property type="molecule type" value="Genomic_DNA"/>
</dbReference>